<dbReference type="EMBL" id="JAWDGP010006462">
    <property type="protein sequence ID" value="KAK3740722.1"/>
    <property type="molecule type" value="Genomic_DNA"/>
</dbReference>
<dbReference type="AlphaFoldDB" id="A0AAE0YCA4"/>
<evidence type="ECO:0000313" key="1">
    <source>
        <dbReference type="EMBL" id="KAK3740722.1"/>
    </source>
</evidence>
<sequence>MNLVMPINPTEWQNIINRTPSSSWTIMISHDVKRRLPVFAFQRPPPPDNTIHSPASPGDRSNRIILDWAIITALTAPY</sequence>
<dbReference type="Proteomes" id="UP001283361">
    <property type="component" value="Unassembled WGS sequence"/>
</dbReference>
<name>A0AAE0YCA4_9GAST</name>
<protein>
    <submittedName>
        <fullName evidence="1">Uncharacterized protein</fullName>
    </submittedName>
</protein>
<keyword evidence="2" id="KW-1185">Reference proteome</keyword>
<gene>
    <name evidence="1" type="ORF">RRG08_048966</name>
</gene>
<organism evidence="1 2">
    <name type="scientific">Elysia crispata</name>
    <name type="common">lettuce slug</name>
    <dbReference type="NCBI Taxonomy" id="231223"/>
    <lineage>
        <taxon>Eukaryota</taxon>
        <taxon>Metazoa</taxon>
        <taxon>Spiralia</taxon>
        <taxon>Lophotrochozoa</taxon>
        <taxon>Mollusca</taxon>
        <taxon>Gastropoda</taxon>
        <taxon>Heterobranchia</taxon>
        <taxon>Euthyneura</taxon>
        <taxon>Panpulmonata</taxon>
        <taxon>Sacoglossa</taxon>
        <taxon>Placobranchoidea</taxon>
        <taxon>Plakobranchidae</taxon>
        <taxon>Elysia</taxon>
    </lineage>
</organism>
<comment type="caution">
    <text evidence="1">The sequence shown here is derived from an EMBL/GenBank/DDBJ whole genome shotgun (WGS) entry which is preliminary data.</text>
</comment>
<evidence type="ECO:0000313" key="2">
    <source>
        <dbReference type="Proteomes" id="UP001283361"/>
    </source>
</evidence>
<reference evidence="1" key="1">
    <citation type="journal article" date="2023" name="G3 (Bethesda)">
        <title>A reference genome for the long-term kleptoplast-retaining sea slug Elysia crispata morphotype clarki.</title>
        <authorList>
            <person name="Eastman K.E."/>
            <person name="Pendleton A.L."/>
            <person name="Shaikh M.A."/>
            <person name="Suttiyut T."/>
            <person name="Ogas R."/>
            <person name="Tomko P."/>
            <person name="Gavelis G."/>
            <person name="Widhalm J.R."/>
            <person name="Wisecaver J.H."/>
        </authorList>
    </citation>
    <scope>NUCLEOTIDE SEQUENCE</scope>
    <source>
        <strain evidence="1">ECLA1</strain>
    </source>
</reference>
<accession>A0AAE0YCA4</accession>
<proteinExistence type="predicted"/>